<feature type="binding site" evidence="12">
    <location>
        <position position="199"/>
    </location>
    <ligand>
        <name>a divalent metal cation</name>
        <dbReference type="ChEBI" id="CHEBI:60240"/>
    </ligand>
</feature>
<dbReference type="GO" id="GO:0003723">
    <property type="term" value="F:RNA binding"/>
    <property type="evidence" value="ECO:0007669"/>
    <property type="project" value="UniProtKB-UniRule"/>
</dbReference>
<dbReference type="RefSeq" id="WP_069116750.1">
    <property type="nucleotide sequence ID" value="NZ_CP017015.1"/>
</dbReference>
<comment type="cofactor">
    <cofactor evidence="12">
        <name>Mn(2+)</name>
        <dbReference type="ChEBI" id="CHEBI:29035"/>
    </cofactor>
    <cofactor evidence="12">
        <name>Mg(2+)</name>
        <dbReference type="ChEBI" id="CHEBI:18420"/>
    </cofactor>
    <text evidence="12">Manganese or magnesium. Binds 1 divalent metal ion per monomer in the absence of substrate. May bind a second metal ion after substrate binding.</text>
</comment>
<evidence type="ECO:0000259" key="14">
    <source>
        <dbReference type="PROSITE" id="PS51975"/>
    </source>
</evidence>
<dbReference type="SUPFAM" id="SSF53098">
    <property type="entry name" value="Ribonuclease H-like"/>
    <property type="match status" value="1"/>
</dbReference>
<dbReference type="Pfam" id="PF01351">
    <property type="entry name" value="RNase_HII"/>
    <property type="match status" value="1"/>
</dbReference>
<keyword evidence="7 12" id="KW-0540">Nuclease</keyword>
<dbReference type="InterPro" id="IPR012337">
    <property type="entry name" value="RNaseH-like_sf"/>
</dbReference>
<name>A0A1B3SL53_9MOLU</name>
<dbReference type="EC" id="3.1.26.4" evidence="13"/>
<dbReference type="GO" id="GO:0006298">
    <property type="term" value="P:mismatch repair"/>
    <property type="evidence" value="ECO:0007669"/>
    <property type="project" value="TreeGrafter"/>
</dbReference>
<evidence type="ECO:0000256" key="11">
    <source>
        <dbReference type="ARBA" id="ARBA00022842"/>
    </source>
</evidence>
<keyword evidence="8 12" id="KW-0479">Metal-binding</keyword>
<dbReference type="AlphaFoldDB" id="A0A1B3SL53"/>
<dbReference type="InterPro" id="IPR001352">
    <property type="entry name" value="RNase_HII/HIII"/>
</dbReference>
<comment type="subcellular location">
    <subcellularLocation>
        <location evidence="4">Cytoplasm</location>
    </subcellularLocation>
</comment>
<keyword evidence="11" id="KW-0460">Magnesium</keyword>
<dbReference type="Gene3D" id="3.30.310.10">
    <property type="entry name" value="TATA-Binding Protein"/>
    <property type="match status" value="1"/>
</dbReference>
<dbReference type="InterPro" id="IPR004641">
    <property type="entry name" value="RNase_HIII"/>
</dbReference>
<dbReference type="PATRIC" id="fig|216938.3.peg.714"/>
<keyword evidence="16" id="KW-1185">Reference proteome</keyword>
<dbReference type="InterPro" id="IPR024568">
    <property type="entry name" value="RNase_HIII_N"/>
</dbReference>
<comment type="catalytic activity">
    <reaction evidence="1 12 13">
        <text>Endonucleolytic cleavage to 5'-phosphomonoester.</text>
        <dbReference type="EC" id="3.1.26.4"/>
    </reaction>
</comment>
<evidence type="ECO:0000256" key="8">
    <source>
        <dbReference type="ARBA" id="ARBA00022723"/>
    </source>
</evidence>
<proteinExistence type="inferred from homology"/>
<dbReference type="InterPro" id="IPR012295">
    <property type="entry name" value="TBP_dom_sf"/>
</dbReference>
<evidence type="ECO:0000256" key="4">
    <source>
        <dbReference type="ARBA" id="ARBA00004496"/>
    </source>
</evidence>
<dbReference type="InterPro" id="IPR036397">
    <property type="entry name" value="RNaseH_sf"/>
</dbReference>
<comment type="similarity">
    <text evidence="5">Belongs to the RNase HII family. RnhC subfamily.</text>
</comment>
<dbReference type="NCBIfam" id="TIGR00716">
    <property type="entry name" value="rnhC"/>
    <property type="match status" value="1"/>
</dbReference>
<reference evidence="15 16" key="1">
    <citation type="submission" date="2016-08" db="EMBL/GenBank/DDBJ databases">
        <title>Complete genome sequence of Spiroplasma helicoides TABS-2 (DSM 22551).</title>
        <authorList>
            <person name="Shen W.-Y."/>
            <person name="Lo W.-S."/>
            <person name="Lai Y.-C."/>
            <person name="Kuo C.-H."/>
        </authorList>
    </citation>
    <scope>NUCLEOTIDE SEQUENCE [LARGE SCALE GENOMIC DNA]</scope>
    <source>
        <strain evidence="15 16">TABS-2</strain>
    </source>
</reference>
<sequence>MSNLSIKNVNIETIKKIIRENQQYLVSSTNPSVAYFIKTNNETINIYKNNTVLIQGLNPEIIANKYNLISPNLREKKEVRANSKKLQIIGCDETGVGDFFGPLVTCCAFVNNDFIIKYPELYKKLRDSKKIDDKNIYKIYDLIKDKVIYEIYIMDCFEYNELYNIYKNTHVLKAIAHNRTLIAFLKNNINLEYDKIVMDQFAGANNYFNYLKNQEKVMKSNMEFITKAEDKFVSVACASIIARYFFLRSIKKLEAKYNINIKLGANNDVKNLVNLYKQSKANDLANFLKLHFNSEIKK</sequence>
<evidence type="ECO:0000313" key="15">
    <source>
        <dbReference type="EMBL" id="AOG60650.1"/>
    </source>
</evidence>
<evidence type="ECO:0000256" key="10">
    <source>
        <dbReference type="ARBA" id="ARBA00022801"/>
    </source>
</evidence>
<dbReference type="GO" id="GO:0043137">
    <property type="term" value="P:DNA replication, removal of RNA primer"/>
    <property type="evidence" value="ECO:0007669"/>
    <property type="project" value="TreeGrafter"/>
</dbReference>
<dbReference type="GO" id="GO:0004523">
    <property type="term" value="F:RNA-DNA hybrid ribonuclease activity"/>
    <property type="evidence" value="ECO:0007669"/>
    <property type="project" value="UniProtKB-UniRule"/>
</dbReference>
<dbReference type="Proteomes" id="UP000094378">
    <property type="component" value="Chromosome"/>
</dbReference>
<comment type="cofactor">
    <cofactor evidence="2">
        <name>Mg(2+)</name>
        <dbReference type="ChEBI" id="CHEBI:18420"/>
    </cofactor>
</comment>
<dbReference type="Pfam" id="PF11858">
    <property type="entry name" value="DUF3378"/>
    <property type="match status" value="1"/>
</dbReference>
<feature type="binding site" evidence="12">
    <location>
        <position position="93"/>
    </location>
    <ligand>
        <name>a divalent metal cation</name>
        <dbReference type="ChEBI" id="CHEBI:60240"/>
    </ligand>
</feature>
<evidence type="ECO:0000313" key="16">
    <source>
        <dbReference type="Proteomes" id="UP000094378"/>
    </source>
</evidence>
<keyword evidence="6" id="KW-0963">Cytoplasm</keyword>
<dbReference type="GO" id="GO:0032299">
    <property type="term" value="C:ribonuclease H2 complex"/>
    <property type="evidence" value="ECO:0007669"/>
    <property type="project" value="TreeGrafter"/>
</dbReference>
<dbReference type="PANTHER" id="PTHR10954:SF23">
    <property type="entry name" value="RIBONUCLEASE"/>
    <property type="match status" value="1"/>
</dbReference>
<dbReference type="OrthoDB" id="9777935at2"/>
<dbReference type="GO" id="GO:0046872">
    <property type="term" value="F:metal ion binding"/>
    <property type="evidence" value="ECO:0007669"/>
    <property type="project" value="UniProtKB-KW"/>
</dbReference>
<dbReference type="InterPro" id="IPR024567">
    <property type="entry name" value="RNase_HII/HIII_dom"/>
</dbReference>
<evidence type="ECO:0000256" key="3">
    <source>
        <dbReference type="ARBA" id="ARBA00004065"/>
    </source>
</evidence>
<evidence type="ECO:0000256" key="2">
    <source>
        <dbReference type="ARBA" id="ARBA00001946"/>
    </source>
</evidence>
<evidence type="ECO:0000256" key="6">
    <source>
        <dbReference type="ARBA" id="ARBA00022490"/>
    </source>
</evidence>
<accession>A0A1B3SL53</accession>
<dbReference type="CDD" id="cd06590">
    <property type="entry name" value="RNase_HII_bacteria_HIII_like"/>
    <property type="match status" value="1"/>
</dbReference>
<evidence type="ECO:0000256" key="12">
    <source>
        <dbReference type="PROSITE-ProRule" id="PRU01319"/>
    </source>
</evidence>
<evidence type="ECO:0000256" key="13">
    <source>
        <dbReference type="RuleBase" id="RU003515"/>
    </source>
</evidence>
<evidence type="ECO:0000256" key="7">
    <source>
        <dbReference type="ARBA" id="ARBA00022722"/>
    </source>
</evidence>
<dbReference type="PANTHER" id="PTHR10954">
    <property type="entry name" value="RIBONUCLEASE H2 SUBUNIT A"/>
    <property type="match status" value="1"/>
</dbReference>
<dbReference type="EMBL" id="CP017015">
    <property type="protein sequence ID" value="AOG60650.1"/>
    <property type="molecule type" value="Genomic_DNA"/>
</dbReference>
<evidence type="ECO:0000256" key="5">
    <source>
        <dbReference type="ARBA" id="ARBA00008378"/>
    </source>
</evidence>
<keyword evidence="10 12" id="KW-0378">Hydrolase</keyword>
<dbReference type="GO" id="GO:0005737">
    <property type="term" value="C:cytoplasm"/>
    <property type="evidence" value="ECO:0007669"/>
    <property type="project" value="UniProtKB-SubCell"/>
</dbReference>
<feature type="domain" description="RNase H type-2" evidence="14">
    <location>
        <begin position="86"/>
        <end position="298"/>
    </location>
</feature>
<evidence type="ECO:0000256" key="1">
    <source>
        <dbReference type="ARBA" id="ARBA00000077"/>
    </source>
</evidence>
<organism evidence="15 16">
    <name type="scientific">Spiroplasma helicoides</name>
    <dbReference type="NCBI Taxonomy" id="216938"/>
    <lineage>
        <taxon>Bacteria</taxon>
        <taxon>Bacillati</taxon>
        <taxon>Mycoplasmatota</taxon>
        <taxon>Mollicutes</taxon>
        <taxon>Entomoplasmatales</taxon>
        <taxon>Spiroplasmataceae</taxon>
        <taxon>Spiroplasma</taxon>
    </lineage>
</organism>
<evidence type="ECO:0000256" key="9">
    <source>
        <dbReference type="ARBA" id="ARBA00022759"/>
    </source>
</evidence>
<dbReference type="Gene3D" id="3.30.420.10">
    <property type="entry name" value="Ribonuclease H-like superfamily/Ribonuclease H"/>
    <property type="match status" value="1"/>
</dbReference>
<dbReference type="PROSITE" id="PS51975">
    <property type="entry name" value="RNASE_H_2"/>
    <property type="match status" value="1"/>
</dbReference>
<feature type="binding site" evidence="12">
    <location>
        <position position="92"/>
    </location>
    <ligand>
        <name>a divalent metal cation</name>
        <dbReference type="ChEBI" id="CHEBI:60240"/>
    </ligand>
</feature>
<protein>
    <recommendedName>
        <fullName evidence="13">Ribonuclease</fullName>
        <ecNumber evidence="13">3.1.26.4</ecNumber>
    </recommendedName>
</protein>
<dbReference type="STRING" id="216938.SHELI_v1c07010"/>
<keyword evidence="9 12" id="KW-0255">Endonuclease</keyword>
<dbReference type="PIRSF" id="PIRSF037748">
    <property type="entry name" value="RnhC"/>
    <property type="match status" value="1"/>
</dbReference>
<comment type="function">
    <text evidence="3 13">Endonuclease that specifically degrades the RNA of RNA-DNA hybrids.</text>
</comment>
<dbReference type="KEGG" id="shj:SHELI_v1c07010"/>
<gene>
    <name evidence="15" type="primary">rnhC</name>
    <name evidence="15" type="ORF">SHELI_v1c07010</name>
</gene>